<evidence type="ECO:0000313" key="2">
    <source>
        <dbReference type="EMBL" id="QIG60977.1"/>
    </source>
</evidence>
<dbReference type="EMBL" id="MN939540">
    <property type="protein sequence ID" value="QIG60977.1"/>
    <property type="molecule type" value="Genomic_DNA"/>
</dbReference>
<gene>
    <name evidence="2" type="ORF">vBLivaVAfA18_053</name>
</gene>
<proteinExistence type="predicted"/>
<dbReference type="Proteomes" id="UP000609966">
    <property type="component" value="Segment"/>
</dbReference>
<dbReference type="Pfam" id="PF14311">
    <property type="entry name" value="DUF4379"/>
    <property type="match status" value="1"/>
</dbReference>
<evidence type="ECO:0000313" key="3">
    <source>
        <dbReference type="Proteomes" id="UP000609966"/>
    </source>
</evidence>
<dbReference type="InterPro" id="IPR025487">
    <property type="entry name" value="DUF4379"/>
</dbReference>
<name>A0A858ECP8_9CAUD</name>
<dbReference type="Gene3D" id="3.40.960.10">
    <property type="entry name" value="VSR Endonuclease"/>
    <property type="match status" value="1"/>
</dbReference>
<reference evidence="2" key="1">
    <citation type="submission" date="2020-01" db="EMBL/GenBank/DDBJ databases">
        <title>Comparative genomic and phylogenetic analyses of the P100virus genus of Listeria bacteriophages and report of two new members.</title>
        <authorList>
            <person name="Blanco Fernandez M.D."/>
            <person name="Barrios M.E."/>
            <person name="Mbayed V.A."/>
            <person name="Klumpp J."/>
        </authorList>
    </citation>
    <scope>NUCLEOTIDE SEQUENCE</scope>
</reference>
<accession>A0A858ECP8</accession>
<protein>
    <recommendedName>
        <fullName evidence="1">Treble clef zinc finger domain-containing protein</fullName>
    </recommendedName>
</protein>
<organism evidence="2 3">
    <name type="scientific">Listeria phage vB_Liva_VAfA18</name>
    <dbReference type="NCBI Taxonomy" id="2712945"/>
    <lineage>
        <taxon>Viruses</taxon>
        <taxon>Duplodnaviria</taxon>
        <taxon>Heunggongvirae</taxon>
        <taxon>Uroviricota</taxon>
        <taxon>Caudoviricetes</taxon>
        <taxon>Herelleviridae</taxon>
        <taxon>Jasinskavirinae</taxon>
        <taxon>Pecentumvirus</taxon>
        <taxon>Pecentumvirus list36</taxon>
    </lineage>
</organism>
<evidence type="ECO:0000259" key="1">
    <source>
        <dbReference type="Pfam" id="PF14311"/>
    </source>
</evidence>
<sequence>MTMATKALKRGCIPISESHGSVLRKLWDYEKNNAIGIKPKNVSRGSDIKVWWKCKEHGSYQQSVKSKFVGFKSCPKCSSTVSKPNKIIAYYLKKAFPRIVLEKNIAGKRFDIYVPSVKLVVEYDGGRWHQNAEKDRQKCEHALNNKLNIIRIREGSCPDLNMDCVIKLQQDSRNRSPQYFVELEEAIKELLNLLGKDVSVNLSEDLPKILGG</sequence>
<feature type="domain" description="Treble clef zinc finger" evidence="1">
    <location>
        <begin position="25"/>
        <end position="79"/>
    </location>
</feature>